<keyword evidence="2" id="KW-1185">Reference proteome</keyword>
<dbReference type="Proteomes" id="UP001148838">
    <property type="component" value="Unassembled WGS sequence"/>
</dbReference>
<name>A0ABQ8SI17_PERAM</name>
<gene>
    <name evidence="1" type="ORF">ANN_15774</name>
</gene>
<evidence type="ECO:0000313" key="1">
    <source>
        <dbReference type="EMBL" id="KAJ4433471.1"/>
    </source>
</evidence>
<reference evidence="1 2" key="1">
    <citation type="journal article" date="2022" name="Allergy">
        <title>Genome assembly and annotation of Periplaneta americana reveal a comprehensive cockroach allergen profile.</title>
        <authorList>
            <person name="Wang L."/>
            <person name="Xiong Q."/>
            <person name="Saelim N."/>
            <person name="Wang L."/>
            <person name="Nong W."/>
            <person name="Wan A.T."/>
            <person name="Shi M."/>
            <person name="Liu X."/>
            <person name="Cao Q."/>
            <person name="Hui J.H.L."/>
            <person name="Sookrung N."/>
            <person name="Leung T.F."/>
            <person name="Tungtrongchitr A."/>
            <person name="Tsui S.K.W."/>
        </authorList>
    </citation>
    <scope>NUCLEOTIDE SEQUENCE [LARGE SCALE GENOMIC DNA]</scope>
    <source>
        <strain evidence="1">PWHHKU_190912</strain>
    </source>
</reference>
<sequence>MTGLCEGGNEPPCSLKASKYEGVNTTKHSTDLLSQSMETMNKARYVNNVLIPFFYSICCSQYVRSPLQCTGL</sequence>
<proteinExistence type="predicted"/>
<accession>A0ABQ8SI17</accession>
<organism evidence="1 2">
    <name type="scientific">Periplaneta americana</name>
    <name type="common">American cockroach</name>
    <name type="synonym">Blatta americana</name>
    <dbReference type="NCBI Taxonomy" id="6978"/>
    <lineage>
        <taxon>Eukaryota</taxon>
        <taxon>Metazoa</taxon>
        <taxon>Ecdysozoa</taxon>
        <taxon>Arthropoda</taxon>
        <taxon>Hexapoda</taxon>
        <taxon>Insecta</taxon>
        <taxon>Pterygota</taxon>
        <taxon>Neoptera</taxon>
        <taxon>Polyneoptera</taxon>
        <taxon>Dictyoptera</taxon>
        <taxon>Blattodea</taxon>
        <taxon>Blattoidea</taxon>
        <taxon>Blattidae</taxon>
        <taxon>Blattinae</taxon>
        <taxon>Periplaneta</taxon>
    </lineage>
</organism>
<dbReference type="EMBL" id="JAJSOF020000027">
    <property type="protein sequence ID" value="KAJ4433471.1"/>
    <property type="molecule type" value="Genomic_DNA"/>
</dbReference>
<evidence type="ECO:0000313" key="2">
    <source>
        <dbReference type="Proteomes" id="UP001148838"/>
    </source>
</evidence>
<protein>
    <submittedName>
        <fullName evidence="1">Uncharacterized protein</fullName>
    </submittedName>
</protein>
<comment type="caution">
    <text evidence="1">The sequence shown here is derived from an EMBL/GenBank/DDBJ whole genome shotgun (WGS) entry which is preliminary data.</text>
</comment>